<sequence>MKATSAALASTLAATALAHGTVPSFKTDGVENGGFLLEYYYAIQNGQEFPDVAGWYAENLDNGFVEPNAYSTDAIICHKAAKPGAATASVKAGGKIDFQWSEWPESHVGPVLTYIAPCAGNDCTSVDKTALKWTKIDAVGIDIATQKWAATTLIENNNTWTTTVPANLAAGSYVFRHEIIAMHGAGSENGAQNYPQCFNIEVTGSGTQQPPAGVAGTELYTPDHPGILFNPYQQLESYDMPGPELWTGASSSSVERRAHARDFA</sequence>
<evidence type="ECO:0000313" key="1">
    <source>
        <dbReference type="EMBL" id="KAI9902122.1"/>
    </source>
</evidence>
<evidence type="ECO:0000313" key="2">
    <source>
        <dbReference type="Proteomes" id="UP001163324"/>
    </source>
</evidence>
<reference evidence="1" key="1">
    <citation type="submission" date="2022-10" db="EMBL/GenBank/DDBJ databases">
        <title>Complete Genome of Trichothecium roseum strain YXFP-22015, a Plant Pathogen Isolated from Citrus.</title>
        <authorList>
            <person name="Wang Y."/>
            <person name="Zhu L."/>
        </authorList>
    </citation>
    <scope>NUCLEOTIDE SEQUENCE</scope>
    <source>
        <strain evidence="1">YXFP-22015</strain>
    </source>
</reference>
<accession>A0ACC0V9I0</accession>
<comment type="caution">
    <text evidence="1">The sequence shown here is derived from an EMBL/GenBank/DDBJ whole genome shotgun (WGS) entry which is preliminary data.</text>
</comment>
<protein>
    <submittedName>
        <fullName evidence="1">Uncharacterized protein</fullName>
    </submittedName>
</protein>
<proteinExistence type="predicted"/>
<gene>
    <name evidence="1" type="ORF">N3K66_003939</name>
</gene>
<dbReference type="EMBL" id="CM047942">
    <property type="protein sequence ID" value="KAI9902122.1"/>
    <property type="molecule type" value="Genomic_DNA"/>
</dbReference>
<organism evidence="1 2">
    <name type="scientific">Trichothecium roseum</name>
    <dbReference type="NCBI Taxonomy" id="47278"/>
    <lineage>
        <taxon>Eukaryota</taxon>
        <taxon>Fungi</taxon>
        <taxon>Dikarya</taxon>
        <taxon>Ascomycota</taxon>
        <taxon>Pezizomycotina</taxon>
        <taxon>Sordariomycetes</taxon>
        <taxon>Hypocreomycetidae</taxon>
        <taxon>Hypocreales</taxon>
        <taxon>Hypocreales incertae sedis</taxon>
        <taxon>Trichothecium</taxon>
    </lineage>
</organism>
<dbReference type="Proteomes" id="UP001163324">
    <property type="component" value="Chromosome 3"/>
</dbReference>
<keyword evidence="2" id="KW-1185">Reference proteome</keyword>
<name>A0ACC0V9I0_9HYPO</name>